<protein>
    <submittedName>
        <fullName evidence="2">Uncharacterized protein</fullName>
    </submittedName>
</protein>
<keyword evidence="1" id="KW-0472">Membrane</keyword>
<name>A0AAQ4E2K1_AMBAM</name>
<evidence type="ECO:0000256" key="1">
    <source>
        <dbReference type="SAM" id="Phobius"/>
    </source>
</evidence>
<organism evidence="2 3">
    <name type="scientific">Amblyomma americanum</name>
    <name type="common">Lone star tick</name>
    <dbReference type="NCBI Taxonomy" id="6943"/>
    <lineage>
        <taxon>Eukaryota</taxon>
        <taxon>Metazoa</taxon>
        <taxon>Ecdysozoa</taxon>
        <taxon>Arthropoda</taxon>
        <taxon>Chelicerata</taxon>
        <taxon>Arachnida</taxon>
        <taxon>Acari</taxon>
        <taxon>Parasitiformes</taxon>
        <taxon>Ixodida</taxon>
        <taxon>Ixodoidea</taxon>
        <taxon>Ixodidae</taxon>
        <taxon>Amblyomminae</taxon>
        <taxon>Amblyomma</taxon>
    </lineage>
</organism>
<accession>A0AAQ4E2K1</accession>
<keyword evidence="1" id="KW-1133">Transmembrane helix</keyword>
<feature type="transmembrane region" description="Helical" evidence="1">
    <location>
        <begin position="123"/>
        <end position="141"/>
    </location>
</feature>
<evidence type="ECO:0000313" key="2">
    <source>
        <dbReference type="EMBL" id="KAK8768941.1"/>
    </source>
</evidence>
<gene>
    <name evidence="2" type="ORF">V5799_014594</name>
</gene>
<evidence type="ECO:0000313" key="3">
    <source>
        <dbReference type="Proteomes" id="UP001321473"/>
    </source>
</evidence>
<dbReference type="EMBL" id="JARKHS020023260">
    <property type="protein sequence ID" value="KAK8768941.1"/>
    <property type="molecule type" value="Genomic_DNA"/>
</dbReference>
<keyword evidence="1" id="KW-0812">Transmembrane</keyword>
<dbReference type="Proteomes" id="UP001321473">
    <property type="component" value="Unassembled WGS sequence"/>
</dbReference>
<proteinExistence type="predicted"/>
<feature type="transmembrane region" description="Helical" evidence="1">
    <location>
        <begin position="147"/>
        <end position="166"/>
    </location>
</feature>
<sequence length="181" mass="20617">MLVDVEEHKQGMRPAEELNRSIFLTFFLVLNLESALNDGLLLLQAPKLVDLLRMCELIELHTAVPPYVRRQTLRFAWALVAFQVRSMPSASMKVLLVDQVRVQLSLIKNCVDMVSTLVGPSLLYAYAYSVAILCVSAYYTIIPELKLPVRIFFFFFALLHFLSILLPPIMAQRMNTAVRVT</sequence>
<comment type="caution">
    <text evidence="2">The sequence shown here is derived from an EMBL/GenBank/DDBJ whole genome shotgun (WGS) entry which is preliminary data.</text>
</comment>
<reference evidence="2 3" key="1">
    <citation type="journal article" date="2023" name="Arcadia Sci">
        <title>De novo assembly of a long-read Amblyomma americanum tick genome.</title>
        <authorList>
            <person name="Chou S."/>
            <person name="Poskanzer K.E."/>
            <person name="Rollins M."/>
            <person name="Thuy-Boun P.S."/>
        </authorList>
    </citation>
    <scope>NUCLEOTIDE SEQUENCE [LARGE SCALE GENOMIC DNA]</scope>
    <source>
        <strain evidence="2">F_SG_1</strain>
        <tissue evidence="2">Salivary glands</tissue>
    </source>
</reference>
<dbReference type="AlphaFoldDB" id="A0AAQ4E2K1"/>
<keyword evidence="3" id="KW-1185">Reference proteome</keyword>